<dbReference type="AlphaFoldDB" id="A7RHC4"/>
<proteinExistence type="predicted"/>
<dbReference type="SMART" id="SM00209">
    <property type="entry name" value="TSP1"/>
    <property type="match status" value="2"/>
</dbReference>
<dbReference type="PRINTS" id="PR01705">
    <property type="entry name" value="TSP1REPEAT"/>
</dbReference>
<dbReference type="Pfam" id="PF00090">
    <property type="entry name" value="TSP_1"/>
    <property type="match status" value="2"/>
</dbReference>
<name>A7RHC4_NEMVE</name>
<keyword evidence="4" id="KW-1133">Transmembrane helix</keyword>
<dbReference type="HOGENOM" id="CLU_047129_1_0_1"/>
<feature type="non-terminal residue" evidence="7">
    <location>
        <position position="1"/>
    </location>
</feature>
<dbReference type="EMBL" id="DS469510">
    <property type="protein sequence ID" value="EDO49204.1"/>
    <property type="molecule type" value="Genomic_DNA"/>
</dbReference>
<gene>
    <name evidence="7" type="ORF">NEMVEDRAFT_v1g81752</name>
</gene>
<dbReference type="InParanoid" id="A7RHC4"/>
<keyword evidence="8" id="KW-1185">Reference proteome</keyword>
<protein>
    <submittedName>
        <fullName evidence="7">Uncharacterized protein</fullName>
    </submittedName>
</protein>
<evidence type="ECO:0000256" key="5">
    <source>
        <dbReference type="ARBA" id="ARBA00023136"/>
    </source>
</evidence>
<organism evidence="7 8">
    <name type="scientific">Nematostella vectensis</name>
    <name type="common">Starlet sea anemone</name>
    <dbReference type="NCBI Taxonomy" id="45351"/>
    <lineage>
        <taxon>Eukaryota</taxon>
        <taxon>Metazoa</taxon>
        <taxon>Cnidaria</taxon>
        <taxon>Anthozoa</taxon>
        <taxon>Hexacorallia</taxon>
        <taxon>Actiniaria</taxon>
        <taxon>Edwardsiidae</taxon>
        <taxon>Nematostella</taxon>
    </lineage>
</organism>
<keyword evidence="5" id="KW-0472">Membrane</keyword>
<evidence type="ECO:0000256" key="1">
    <source>
        <dbReference type="ARBA" id="ARBA00004167"/>
    </source>
</evidence>
<dbReference type="SUPFAM" id="SSF82895">
    <property type="entry name" value="TSP-1 type 1 repeat"/>
    <property type="match status" value="2"/>
</dbReference>
<dbReference type="eggNOG" id="KOG4475">
    <property type="taxonomic scope" value="Eukaryota"/>
</dbReference>
<evidence type="ECO:0000256" key="3">
    <source>
        <dbReference type="ARBA" id="ARBA00022737"/>
    </source>
</evidence>
<dbReference type="OMA" id="ITERRMC"/>
<dbReference type="PhylomeDB" id="A7RHC4"/>
<evidence type="ECO:0000256" key="6">
    <source>
        <dbReference type="ARBA" id="ARBA00023157"/>
    </source>
</evidence>
<dbReference type="PROSITE" id="PS50092">
    <property type="entry name" value="TSP1"/>
    <property type="match status" value="2"/>
</dbReference>
<feature type="non-terminal residue" evidence="7">
    <location>
        <position position="118"/>
    </location>
</feature>
<dbReference type="Proteomes" id="UP000001593">
    <property type="component" value="Unassembled WGS sequence"/>
</dbReference>
<keyword evidence="3" id="KW-0677">Repeat</keyword>
<dbReference type="GO" id="GO:0016020">
    <property type="term" value="C:membrane"/>
    <property type="evidence" value="ECO:0007669"/>
    <property type="project" value="UniProtKB-SubCell"/>
</dbReference>
<comment type="subcellular location">
    <subcellularLocation>
        <location evidence="1">Membrane</location>
        <topology evidence="1">Single-pass membrane protein</topology>
    </subcellularLocation>
</comment>
<dbReference type="PANTHER" id="PTHR22906">
    <property type="entry name" value="PROPERDIN"/>
    <property type="match status" value="1"/>
</dbReference>
<evidence type="ECO:0000256" key="2">
    <source>
        <dbReference type="ARBA" id="ARBA00022692"/>
    </source>
</evidence>
<dbReference type="InterPro" id="IPR036383">
    <property type="entry name" value="TSP1_rpt_sf"/>
</dbReference>
<keyword evidence="2" id="KW-0812">Transmembrane</keyword>
<accession>A7RHC4</accession>
<dbReference type="InterPro" id="IPR052065">
    <property type="entry name" value="Compl_asym_regulator"/>
</dbReference>
<dbReference type="FunFam" id="2.20.100.10:FF:000007">
    <property type="entry name" value="Thrombospondin 1"/>
    <property type="match status" value="2"/>
</dbReference>
<dbReference type="PANTHER" id="PTHR22906:SF54">
    <property type="entry name" value="IG-LIKE DOMAIN-CONTAINING PROTEIN"/>
    <property type="match status" value="1"/>
</dbReference>
<keyword evidence="6" id="KW-1015">Disulfide bond</keyword>
<evidence type="ECO:0000313" key="8">
    <source>
        <dbReference type="Proteomes" id="UP000001593"/>
    </source>
</evidence>
<sequence length="118" mass="12578">DGNYSQWSEWTSCTVTCGGGEQMRSRTCTNPTPHFGGKDCSAIGASTETGSCQTQECPVNGGYSEWSAWTECSATCGGGTQMRNRKCNNPNPQNGGKNCIDMGLGSEIESRMCNQNPC</sequence>
<dbReference type="InterPro" id="IPR000884">
    <property type="entry name" value="TSP1_rpt"/>
</dbReference>
<dbReference type="Gene3D" id="2.20.100.10">
    <property type="entry name" value="Thrombospondin type-1 (TSP1) repeat"/>
    <property type="match status" value="2"/>
</dbReference>
<evidence type="ECO:0000256" key="4">
    <source>
        <dbReference type="ARBA" id="ARBA00022989"/>
    </source>
</evidence>
<reference evidence="7 8" key="1">
    <citation type="journal article" date="2007" name="Science">
        <title>Sea anemone genome reveals ancestral eumetazoan gene repertoire and genomic organization.</title>
        <authorList>
            <person name="Putnam N.H."/>
            <person name="Srivastava M."/>
            <person name="Hellsten U."/>
            <person name="Dirks B."/>
            <person name="Chapman J."/>
            <person name="Salamov A."/>
            <person name="Terry A."/>
            <person name="Shapiro H."/>
            <person name="Lindquist E."/>
            <person name="Kapitonov V.V."/>
            <person name="Jurka J."/>
            <person name="Genikhovich G."/>
            <person name="Grigoriev I.V."/>
            <person name="Lucas S.M."/>
            <person name="Steele R.E."/>
            <person name="Finnerty J.R."/>
            <person name="Technau U."/>
            <person name="Martindale M.Q."/>
            <person name="Rokhsar D.S."/>
        </authorList>
    </citation>
    <scope>NUCLEOTIDE SEQUENCE [LARGE SCALE GENOMIC DNA]</scope>
    <source>
        <strain evidence="8">CH2 X CH6</strain>
    </source>
</reference>
<evidence type="ECO:0000313" key="7">
    <source>
        <dbReference type="EMBL" id="EDO49204.1"/>
    </source>
</evidence>